<dbReference type="InterPro" id="IPR037519">
    <property type="entry name" value="LITAF_fam"/>
</dbReference>
<evidence type="ECO:0000256" key="9">
    <source>
        <dbReference type="SAM" id="Phobius"/>
    </source>
</evidence>
<keyword evidence="6" id="KW-0862">Zinc</keyword>
<accession>A0A0K0FB07</accession>
<reference evidence="12" key="2">
    <citation type="submission" date="2015-08" db="UniProtKB">
        <authorList>
            <consortium name="WormBaseParasite"/>
        </authorList>
    </citation>
    <scope>IDENTIFICATION</scope>
</reference>
<evidence type="ECO:0000256" key="5">
    <source>
        <dbReference type="ARBA" id="ARBA00022723"/>
    </source>
</evidence>
<dbReference type="GO" id="GO:0008270">
    <property type="term" value="F:zinc ion binding"/>
    <property type="evidence" value="ECO:0007669"/>
    <property type="project" value="TreeGrafter"/>
</dbReference>
<dbReference type="STRING" id="75913.A0A0K0FB07"/>
<keyword evidence="9" id="KW-0812">Transmembrane</keyword>
<dbReference type="GO" id="GO:0031902">
    <property type="term" value="C:late endosome membrane"/>
    <property type="evidence" value="ECO:0007669"/>
    <property type="project" value="UniProtKB-SubCell"/>
</dbReference>
<evidence type="ECO:0000256" key="6">
    <source>
        <dbReference type="ARBA" id="ARBA00022833"/>
    </source>
</evidence>
<dbReference type="WBParaSite" id="SVE_0601300.1">
    <property type="protein sequence ID" value="SVE_0601300.1"/>
    <property type="gene ID" value="SVE_0601300"/>
</dbReference>
<feature type="transmembrane region" description="Helical" evidence="9">
    <location>
        <begin position="113"/>
        <end position="138"/>
    </location>
</feature>
<sequence length="162" mass="18062">MINLFVDDSYRGIMSKDNHSPPPPYPGLSSYETKINMPPTFGDTPNSQSYNHQFPPPPNISSNQHSTATSAGGAPPIVLRLAKFGPLPIETDCQFCNAHIVTKTQNVTGSLPYIVATVLFILGFFFIFPFFCICLPFCVDMFLDTIHECPNCHKEVGRFKRM</sequence>
<keyword evidence="9" id="KW-1133">Transmembrane helix</keyword>
<evidence type="ECO:0000313" key="11">
    <source>
        <dbReference type="Proteomes" id="UP000035680"/>
    </source>
</evidence>
<reference evidence="11" key="1">
    <citation type="submission" date="2014-07" db="EMBL/GenBank/DDBJ databases">
        <authorList>
            <person name="Martin A.A"/>
            <person name="De Silva N."/>
        </authorList>
    </citation>
    <scope>NUCLEOTIDE SEQUENCE</scope>
</reference>
<dbReference type="SMART" id="SM00714">
    <property type="entry name" value="LITAF"/>
    <property type="match status" value="1"/>
</dbReference>
<comment type="similarity">
    <text evidence="4">Belongs to the CDIP1/LITAF family.</text>
</comment>
<dbReference type="Pfam" id="PF10601">
    <property type="entry name" value="zf-LITAF-like"/>
    <property type="match status" value="1"/>
</dbReference>
<feature type="compositionally biased region" description="Polar residues" evidence="8">
    <location>
        <begin position="60"/>
        <end position="70"/>
    </location>
</feature>
<dbReference type="AlphaFoldDB" id="A0A0K0FB07"/>
<dbReference type="PANTHER" id="PTHR23292">
    <property type="entry name" value="LIPOPOLYSACCHARIDE-INDUCED TUMOR NECROSIS FACTOR-ALPHA FACTOR"/>
    <property type="match status" value="1"/>
</dbReference>
<feature type="region of interest" description="Disordered" evidence="8">
    <location>
        <begin position="46"/>
        <end position="71"/>
    </location>
</feature>
<dbReference type="Proteomes" id="UP000035680">
    <property type="component" value="Unassembled WGS sequence"/>
</dbReference>
<evidence type="ECO:0000256" key="8">
    <source>
        <dbReference type="SAM" id="MobiDB-lite"/>
    </source>
</evidence>
<protein>
    <submittedName>
        <fullName evidence="12">LITAF domain-containing protein</fullName>
    </submittedName>
</protein>
<evidence type="ECO:0000256" key="1">
    <source>
        <dbReference type="ARBA" id="ARBA00004414"/>
    </source>
</evidence>
<dbReference type="PROSITE" id="PS51837">
    <property type="entry name" value="LITAF"/>
    <property type="match status" value="1"/>
</dbReference>
<comment type="subcellular location">
    <subcellularLocation>
        <location evidence="2">Endosome membrane</location>
        <topology evidence="2">Peripheral membrane protein</topology>
    </subcellularLocation>
    <subcellularLocation>
        <location evidence="1">Late endosome membrane</location>
    </subcellularLocation>
    <subcellularLocation>
        <location evidence="3">Lysosome membrane</location>
        <topology evidence="3">Peripheral membrane protein</topology>
        <orientation evidence="3">Cytoplasmic side</orientation>
    </subcellularLocation>
</comment>
<evidence type="ECO:0000256" key="7">
    <source>
        <dbReference type="ARBA" id="ARBA00023136"/>
    </source>
</evidence>
<dbReference type="GO" id="GO:0005765">
    <property type="term" value="C:lysosomal membrane"/>
    <property type="evidence" value="ECO:0007669"/>
    <property type="project" value="UniProtKB-SubCell"/>
</dbReference>
<evidence type="ECO:0000256" key="3">
    <source>
        <dbReference type="ARBA" id="ARBA00004630"/>
    </source>
</evidence>
<evidence type="ECO:0000259" key="10">
    <source>
        <dbReference type="PROSITE" id="PS51837"/>
    </source>
</evidence>
<keyword evidence="5" id="KW-0479">Metal-binding</keyword>
<evidence type="ECO:0000256" key="2">
    <source>
        <dbReference type="ARBA" id="ARBA00004481"/>
    </source>
</evidence>
<proteinExistence type="inferred from homology"/>
<feature type="domain" description="LITAF" evidence="10">
    <location>
        <begin position="73"/>
        <end position="161"/>
    </location>
</feature>
<evidence type="ECO:0000313" key="12">
    <source>
        <dbReference type="WBParaSite" id="SVE_0601300.1"/>
    </source>
</evidence>
<dbReference type="InterPro" id="IPR006629">
    <property type="entry name" value="LITAF"/>
</dbReference>
<keyword evidence="7 9" id="KW-0472">Membrane</keyword>
<organism evidence="11 12">
    <name type="scientific">Strongyloides venezuelensis</name>
    <name type="common">Threadworm</name>
    <dbReference type="NCBI Taxonomy" id="75913"/>
    <lineage>
        <taxon>Eukaryota</taxon>
        <taxon>Metazoa</taxon>
        <taxon>Ecdysozoa</taxon>
        <taxon>Nematoda</taxon>
        <taxon>Chromadorea</taxon>
        <taxon>Rhabditida</taxon>
        <taxon>Tylenchina</taxon>
        <taxon>Panagrolaimomorpha</taxon>
        <taxon>Strongyloidoidea</taxon>
        <taxon>Strongyloididae</taxon>
        <taxon>Strongyloides</taxon>
    </lineage>
</organism>
<evidence type="ECO:0000256" key="4">
    <source>
        <dbReference type="ARBA" id="ARBA00005975"/>
    </source>
</evidence>
<dbReference type="PANTHER" id="PTHR23292:SF6">
    <property type="entry name" value="FI16602P1-RELATED"/>
    <property type="match status" value="1"/>
</dbReference>
<name>A0A0K0FB07_STRVS</name>
<keyword evidence="11" id="KW-1185">Reference proteome</keyword>